<dbReference type="EMBL" id="BARV01045220">
    <property type="protein sequence ID" value="GAI66814.1"/>
    <property type="molecule type" value="Genomic_DNA"/>
</dbReference>
<name>X1SGA2_9ZZZZ</name>
<evidence type="ECO:0000313" key="1">
    <source>
        <dbReference type="EMBL" id="GAI66814.1"/>
    </source>
</evidence>
<comment type="caution">
    <text evidence="1">The sequence shown here is derived from an EMBL/GenBank/DDBJ whole genome shotgun (WGS) entry which is preliminary data.</text>
</comment>
<sequence length="35" mass="4025">IRGTILEGIMGKAKTYHGMELPLYHEGHWGMQKLQ</sequence>
<feature type="non-terminal residue" evidence="1">
    <location>
        <position position="1"/>
    </location>
</feature>
<dbReference type="AlphaFoldDB" id="X1SGA2"/>
<accession>X1SGA2</accession>
<gene>
    <name evidence="1" type="ORF">S06H3_66396</name>
</gene>
<organism evidence="1">
    <name type="scientific">marine sediment metagenome</name>
    <dbReference type="NCBI Taxonomy" id="412755"/>
    <lineage>
        <taxon>unclassified sequences</taxon>
        <taxon>metagenomes</taxon>
        <taxon>ecological metagenomes</taxon>
    </lineage>
</organism>
<proteinExistence type="predicted"/>
<protein>
    <submittedName>
        <fullName evidence="1">Uncharacterized protein</fullName>
    </submittedName>
</protein>
<reference evidence="1" key="1">
    <citation type="journal article" date="2014" name="Front. Microbiol.">
        <title>High frequency of phylogenetically diverse reductive dehalogenase-homologous genes in deep subseafloor sedimentary metagenomes.</title>
        <authorList>
            <person name="Kawai M."/>
            <person name="Futagami T."/>
            <person name="Toyoda A."/>
            <person name="Takaki Y."/>
            <person name="Nishi S."/>
            <person name="Hori S."/>
            <person name="Arai W."/>
            <person name="Tsubouchi T."/>
            <person name="Morono Y."/>
            <person name="Uchiyama I."/>
            <person name="Ito T."/>
            <person name="Fujiyama A."/>
            <person name="Inagaki F."/>
            <person name="Takami H."/>
        </authorList>
    </citation>
    <scope>NUCLEOTIDE SEQUENCE</scope>
    <source>
        <strain evidence="1">Expedition CK06-06</strain>
    </source>
</reference>